<evidence type="ECO:0000313" key="3">
    <source>
        <dbReference type="Proteomes" id="UP001281761"/>
    </source>
</evidence>
<accession>A0ABQ9WMB1</accession>
<name>A0ABQ9WMB1_9EUKA</name>
<feature type="region of interest" description="Disordered" evidence="1">
    <location>
        <begin position="48"/>
        <end position="85"/>
    </location>
</feature>
<keyword evidence="3" id="KW-1185">Reference proteome</keyword>
<evidence type="ECO:0000313" key="2">
    <source>
        <dbReference type="EMBL" id="KAK2940589.1"/>
    </source>
</evidence>
<organism evidence="2 3">
    <name type="scientific">Blattamonas nauphoetae</name>
    <dbReference type="NCBI Taxonomy" id="2049346"/>
    <lineage>
        <taxon>Eukaryota</taxon>
        <taxon>Metamonada</taxon>
        <taxon>Preaxostyla</taxon>
        <taxon>Oxymonadida</taxon>
        <taxon>Blattamonas</taxon>
    </lineage>
</organism>
<protein>
    <submittedName>
        <fullName evidence="2">Uncharacterized protein</fullName>
    </submittedName>
</protein>
<reference evidence="2 3" key="1">
    <citation type="journal article" date="2022" name="bioRxiv">
        <title>Genomics of Preaxostyla Flagellates Illuminates Evolutionary Transitions and the Path Towards Mitochondrial Loss.</title>
        <authorList>
            <person name="Novak L.V.F."/>
            <person name="Treitli S.C."/>
            <person name="Pyrih J."/>
            <person name="Halakuc P."/>
            <person name="Pipaliya S.V."/>
            <person name="Vacek V."/>
            <person name="Brzon O."/>
            <person name="Soukal P."/>
            <person name="Eme L."/>
            <person name="Dacks J.B."/>
            <person name="Karnkowska A."/>
            <person name="Elias M."/>
            <person name="Hampl V."/>
        </authorList>
    </citation>
    <scope>NUCLEOTIDE SEQUENCE [LARGE SCALE GENOMIC DNA]</scope>
    <source>
        <strain evidence="2">NAU3</strain>
        <tissue evidence="2">Gut</tissue>
    </source>
</reference>
<feature type="compositionally biased region" description="Polar residues" evidence="1">
    <location>
        <begin position="59"/>
        <end position="78"/>
    </location>
</feature>
<sequence length="154" mass="17013">MAGCWTSRTNAPRLNVVERRTKCVKKEESEGEGAKSLKCTAPLPHISPPVSVTADEARWNSSSLSPPTPQLMTHSPLTLRQPAPPILERRTRQMLDDLRGSSTGEDGAVHIDRRTEHRHSRYCRITHLLRSGRDSVQTLITSSPSLTPSVGAAW</sequence>
<comment type="caution">
    <text evidence="2">The sequence shown here is derived from an EMBL/GenBank/DDBJ whole genome shotgun (WGS) entry which is preliminary data.</text>
</comment>
<evidence type="ECO:0000256" key="1">
    <source>
        <dbReference type="SAM" id="MobiDB-lite"/>
    </source>
</evidence>
<gene>
    <name evidence="2" type="ORF">BLNAU_24503</name>
</gene>
<proteinExistence type="predicted"/>
<dbReference type="EMBL" id="JARBJD010000649">
    <property type="protein sequence ID" value="KAK2940589.1"/>
    <property type="molecule type" value="Genomic_DNA"/>
</dbReference>
<dbReference type="Proteomes" id="UP001281761">
    <property type="component" value="Unassembled WGS sequence"/>
</dbReference>